<sequence length="85" mass="9605">MDQLQQTILSHNQAQSSQDHRLTPRAKGFPHSSWPVETKASSLSVLGYRSSRISRLSGDSLHRRAQPNQGVRMSGRQLIKDDSHR</sequence>
<feature type="region of interest" description="Disordered" evidence="1">
    <location>
        <begin position="1"/>
        <end position="35"/>
    </location>
</feature>
<dbReference type="EMBL" id="AVOT02002100">
    <property type="protein sequence ID" value="MBW0469176.1"/>
    <property type="molecule type" value="Genomic_DNA"/>
</dbReference>
<gene>
    <name evidence="2" type="ORF">O181_008891</name>
</gene>
<reference evidence="2" key="1">
    <citation type="submission" date="2021-03" db="EMBL/GenBank/DDBJ databases">
        <title>Draft genome sequence of rust myrtle Austropuccinia psidii MF-1, a brazilian biotype.</title>
        <authorList>
            <person name="Quecine M.C."/>
            <person name="Pachon D.M.R."/>
            <person name="Bonatelli M.L."/>
            <person name="Correr F.H."/>
            <person name="Franceschini L.M."/>
            <person name="Leite T.F."/>
            <person name="Margarido G.R.A."/>
            <person name="Almeida C.A."/>
            <person name="Ferrarezi J.A."/>
            <person name="Labate C.A."/>
        </authorList>
    </citation>
    <scope>NUCLEOTIDE SEQUENCE</scope>
    <source>
        <strain evidence="2">MF-1</strain>
    </source>
</reference>
<organism evidence="2 3">
    <name type="scientific">Austropuccinia psidii MF-1</name>
    <dbReference type="NCBI Taxonomy" id="1389203"/>
    <lineage>
        <taxon>Eukaryota</taxon>
        <taxon>Fungi</taxon>
        <taxon>Dikarya</taxon>
        <taxon>Basidiomycota</taxon>
        <taxon>Pucciniomycotina</taxon>
        <taxon>Pucciniomycetes</taxon>
        <taxon>Pucciniales</taxon>
        <taxon>Sphaerophragmiaceae</taxon>
        <taxon>Austropuccinia</taxon>
    </lineage>
</organism>
<dbReference type="AlphaFoldDB" id="A0A9Q3BQP9"/>
<evidence type="ECO:0000256" key="1">
    <source>
        <dbReference type="SAM" id="MobiDB-lite"/>
    </source>
</evidence>
<evidence type="ECO:0000313" key="3">
    <source>
        <dbReference type="Proteomes" id="UP000765509"/>
    </source>
</evidence>
<feature type="region of interest" description="Disordered" evidence="1">
    <location>
        <begin position="57"/>
        <end position="85"/>
    </location>
</feature>
<accession>A0A9Q3BQP9</accession>
<protein>
    <submittedName>
        <fullName evidence="2">Uncharacterized protein</fullName>
    </submittedName>
</protein>
<proteinExistence type="predicted"/>
<dbReference type="Proteomes" id="UP000765509">
    <property type="component" value="Unassembled WGS sequence"/>
</dbReference>
<comment type="caution">
    <text evidence="2">The sequence shown here is derived from an EMBL/GenBank/DDBJ whole genome shotgun (WGS) entry which is preliminary data.</text>
</comment>
<keyword evidence="3" id="KW-1185">Reference proteome</keyword>
<name>A0A9Q3BQP9_9BASI</name>
<evidence type="ECO:0000313" key="2">
    <source>
        <dbReference type="EMBL" id="MBW0469176.1"/>
    </source>
</evidence>
<feature type="compositionally biased region" description="Polar residues" evidence="1">
    <location>
        <begin position="1"/>
        <end position="17"/>
    </location>
</feature>